<dbReference type="PANTHER" id="PTHR34294:SF1">
    <property type="entry name" value="TRANSCRIPTIONAL REGULATOR LSRR"/>
    <property type="match status" value="1"/>
</dbReference>
<name>A0ABU1J891_9MICC</name>
<evidence type="ECO:0000256" key="3">
    <source>
        <dbReference type="ARBA" id="ARBA00023125"/>
    </source>
</evidence>
<gene>
    <name evidence="6" type="ORF">JOE69_000862</name>
</gene>
<keyword evidence="7" id="KW-1185">Reference proteome</keyword>
<keyword evidence="2" id="KW-0805">Transcription regulation</keyword>
<keyword evidence="4" id="KW-0804">Transcription</keyword>
<dbReference type="GO" id="GO:0003677">
    <property type="term" value="F:DNA binding"/>
    <property type="evidence" value="ECO:0007669"/>
    <property type="project" value="UniProtKB-KW"/>
</dbReference>
<reference evidence="6 7" key="1">
    <citation type="submission" date="2023-07" db="EMBL/GenBank/DDBJ databases">
        <title>Sequencing the genomes of 1000 actinobacteria strains.</title>
        <authorList>
            <person name="Klenk H.-P."/>
        </authorList>
    </citation>
    <scope>NUCLEOTIDE SEQUENCE [LARGE SCALE GENOMIC DNA]</scope>
    <source>
        <strain evidence="6 7">DSM 14555</strain>
    </source>
</reference>
<evidence type="ECO:0000313" key="7">
    <source>
        <dbReference type="Proteomes" id="UP001185069"/>
    </source>
</evidence>
<evidence type="ECO:0000256" key="2">
    <source>
        <dbReference type="ARBA" id="ARBA00023015"/>
    </source>
</evidence>
<dbReference type="InterPro" id="IPR007324">
    <property type="entry name" value="Sugar-bd_dom_put"/>
</dbReference>
<dbReference type="Proteomes" id="UP001185069">
    <property type="component" value="Unassembled WGS sequence"/>
</dbReference>
<dbReference type="Pfam" id="PF04198">
    <property type="entry name" value="Sugar-bind"/>
    <property type="match status" value="1"/>
</dbReference>
<comment type="similarity">
    <text evidence="1">Belongs to the SorC transcriptional regulatory family.</text>
</comment>
<dbReference type="RefSeq" id="WP_309796377.1">
    <property type="nucleotide sequence ID" value="NZ_BAAAHY010000006.1"/>
</dbReference>
<sequence>MSTDAERQHLELLFDASRRYYLEQQSQVRIAQELNFSRATVSRLLAEARERGVVKFEVTHPMGGVLGIERELCEAFGLRQARVVDSSNPRSLPGQVARSAAELIQRTVRKDSVIAVSNGSALAAVVAELPEKRQRSSDVHVVQMIGALGKHNPMLDSPELCRKVAASFGGSYQTMPVPLILESAELAVAMRRESPIATALALAAHADIALVGIGATDRHGSGQIFEGWMTPEISAGLWRDGAVGHLVGHHFDISGKHVDSALCRRLISVSPDKLAQIKEVIAVAYGQKKVRAILAALRAGHLSTLITDFGTARAVLDLDRLTPDLDGSPGDQ</sequence>
<accession>A0ABU1J891</accession>
<dbReference type="Gene3D" id="1.10.10.10">
    <property type="entry name" value="Winged helix-like DNA-binding domain superfamily/Winged helix DNA-binding domain"/>
    <property type="match status" value="1"/>
</dbReference>
<evidence type="ECO:0000259" key="5">
    <source>
        <dbReference type="Pfam" id="PF04198"/>
    </source>
</evidence>
<dbReference type="Gene3D" id="3.40.50.1360">
    <property type="match status" value="1"/>
</dbReference>
<dbReference type="EMBL" id="JAVDQF010000001">
    <property type="protein sequence ID" value="MDR6268624.1"/>
    <property type="molecule type" value="Genomic_DNA"/>
</dbReference>
<evidence type="ECO:0000256" key="1">
    <source>
        <dbReference type="ARBA" id="ARBA00010466"/>
    </source>
</evidence>
<evidence type="ECO:0000313" key="6">
    <source>
        <dbReference type="EMBL" id="MDR6268624.1"/>
    </source>
</evidence>
<comment type="caution">
    <text evidence="6">The sequence shown here is derived from an EMBL/GenBank/DDBJ whole genome shotgun (WGS) entry which is preliminary data.</text>
</comment>
<keyword evidence="3 6" id="KW-0238">DNA-binding</keyword>
<protein>
    <submittedName>
        <fullName evidence="6">DNA-binding transcriptional regulator LsrR (DeoR family)</fullName>
    </submittedName>
</protein>
<dbReference type="SUPFAM" id="SSF100950">
    <property type="entry name" value="NagB/RpiA/CoA transferase-like"/>
    <property type="match status" value="1"/>
</dbReference>
<dbReference type="PANTHER" id="PTHR34294">
    <property type="entry name" value="TRANSCRIPTIONAL REGULATOR-RELATED"/>
    <property type="match status" value="1"/>
</dbReference>
<proteinExistence type="inferred from homology"/>
<dbReference type="InterPro" id="IPR051054">
    <property type="entry name" value="SorC_transcr_regulators"/>
</dbReference>
<feature type="domain" description="Sugar-binding" evidence="5">
    <location>
        <begin position="64"/>
        <end position="316"/>
    </location>
</feature>
<dbReference type="InterPro" id="IPR036388">
    <property type="entry name" value="WH-like_DNA-bd_sf"/>
</dbReference>
<dbReference type="InterPro" id="IPR037171">
    <property type="entry name" value="NagB/RpiA_transferase-like"/>
</dbReference>
<organism evidence="6 7">
    <name type="scientific">Arthrobacter russicus</name>
    <dbReference type="NCBI Taxonomy" id="172040"/>
    <lineage>
        <taxon>Bacteria</taxon>
        <taxon>Bacillati</taxon>
        <taxon>Actinomycetota</taxon>
        <taxon>Actinomycetes</taxon>
        <taxon>Micrococcales</taxon>
        <taxon>Micrococcaceae</taxon>
        <taxon>Arthrobacter</taxon>
    </lineage>
</organism>
<evidence type="ECO:0000256" key="4">
    <source>
        <dbReference type="ARBA" id="ARBA00023163"/>
    </source>
</evidence>